<keyword evidence="3" id="KW-1185">Reference proteome</keyword>
<feature type="region of interest" description="Disordered" evidence="1">
    <location>
        <begin position="1"/>
        <end position="22"/>
    </location>
</feature>
<accession>A0A3M7RHR7</accession>
<dbReference type="AlphaFoldDB" id="A0A3M7RHR7"/>
<comment type="caution">
    <text evidence="2">The sequence shown here is derived from an EMBL/GenBank/DDBJ whole genome shotgun (WGS) entry which is preliminary data.</text>
</comment>
<evidence type="ECO:0000313" key="2">
    <source>
        <dbReference type="EMBL" id="RNA23101.1"/>
    </source>
</evidence>
<feature type="compositionally biased region" description="Basic and acidic residues" evidence="1">
    <location>
        <begin position="1"/>
        <end position="19"/>
    </location>
</feature>
<name>A0A3M7RHR7_BRAPC</name>
<sequence length="70" mass="8170">MTETQKTEQLTRENFREQGEGQQAANLFTYVSSGMHQQNNFMPSNLFQIFSSYANASKRVIKKPARRLRK</sequence>
<organism evidence="2 3">
    <name type="scientific">Brachionus plicatilis</name>
    <name type="common">Marine rotifer</name>
    <name type="synonym">Brachionus muelleri</name>
    <dbReference type="NCBI Taxonomy" id="10195"/>
    <lineage>
        <taxon>Eukaryota</taxon>
        <taxon>Metazoa</taxon>
        <taxon>Spiralia</taxon>
        <taxon>Gnathifera</taxon>
        <taxon>Rotifera</taxon>
        <taxon>Eurotatoria</taxon>
        <taxon>Monogononta</taxon>
        <taxon>Pseudotrocha</taxon>
        <taxon>Ploima</taxon>
        <taxon>Brachionidae</taxon>
        <taxon>Brachionus</taxon>
    </lineage>
</organism>
<evidence type="ECO:0000313" key="3">
    <source>
        <dbReference type="Proteomes" id="UP000276133"/>
    </source>
</evidence>
<protein>
    <submittedName>
        <fullName evidence="2">Uncharacterized protein</fullName>
    </submittedName>
</protein>
<dbReference type="EMBL" id="REGN01003352">
    <property type="protein sequence ID" value="RNA23101.1"/>
    <property type="molecule type" value="Genomic_DNA"/>
</dbReference>
<gene>
    <name evidence="2" type="ORF">BpHYR1_001090</name>
</gene>
<reference evidence="2 3" key="1">
    <citation type="journal article" date="2018" name="Sci. Rep.">
        <title>Genomic signatures of local adaptation to the degree of environmental predictability in rotifers.</title>
        <authorList>
            <person name="Franch-Gras L."/>
            <person name="Hahn C."/>
            <person name="Garcia-Roger E.M."/>
            <person name="Carmona M.J."/>
            <person name="Serra M."/>
            <person name="Gomez A."/>
        </authorList>
    </citation>
    <scope>NUCLEOTIDE SEQUENCE [LARGE SCALE GENOMIC DNA]</scope>
    <source>
        <strain evidence="2">HYR1</strain>
    </source>
</reference>
<dbReference type="Proteomes" id="UP000276133">
    <property type="component" value="Unassembled WGS sequence"/>
</dbReference>
<evidence type="ECO:0000256" key="1">
    <source>
        <dbReference type="SAM" id="MobiDB-lite"/>
    </source>
</evidence>
<proteinExistence type="predicted"/>